<evidence type="ECO:0000256" key="1">
    <source>
        <dbReference type="ARBA" id="ARBA00004733"/>
    </source>
</evidence>
<dbReference type="PANTHER" id="PTHR43406:SF1">
    <property type="entry name" value="TRYPTOPHAN SYNTHASE ALPHA CHAIN, CHLOROPLASTIC"/>
    <property type="match status" value="1"/>
</dbReference>
<dbReference type="EC" id="4.2.1.20" evidence="8"/>
<dbReference type="EMBL" id="JBHTCO010000001">
    <property type="protein sequence ID" value="MFC7391575.1"/>
    <property type="molecule type" value="Genomic_DNA"/>
</dbReference>
<gene>
    <name evidence="8 10" type="primary">trpA</name>
    <name evidence="10" type="ORF">ACFQRG_00925</name>
</gene>
<dbReference type="PROSITE" id="PS00167">
    <property type="entry name" value="TRP_SYNTHASE_ALPHA"/>
    <property type="match status" value="1"/>
</dbReference>
<keyword evidence="6 8" id="KW-0456">Lyase</keyword>
<comment type="similarity">
    <text evidence="8 9">Belongs to the TrpA family.</text>
</comment>
<evidence type="ECO:0000313" key="10">
    <source>
        <dbReference type="EMBL" id="MFC7391575.1"/>
    </source>
</evidence>
<protein>
    <recommendedName>
        <fullName evidence="8">Tryptophan synthase alpha chain</fullName>
        <ecNumber evidence="8">4.2.1.20</ecNumber>
    </recommendedName>
</protein>
<dbReference type="Pfam" id="PF00290">
    <property type="entry name" value="Trp_syntA"/>
    <property type="match status" value="1"/>
</dbReference>
<organism evidence="10 11">
    <name type="scientific">Scopulibacillus cellulosilyticus</name>
    <dbReference type="NCBI Taxonomy" id="2665665"/>
    <lineage>
        <taxon>Bacteria</taxon>
        <taxon>Bacillati</taxon>
        <taxon>Bacillota</taxon>
        <taxon>Bacilli</taxon>
        <taxon>Bacillales</taxon>
        <taxon>Sporolactobacillaceae</taxon>
        <taxon>Scopulibacillus</taxon>
    </lineage>
</organism>
<feature type="active site" description="Proton acceptor" evidence="8">
    <location>
        <position position="57"/>
    </location>
</feature>
<keyword evidence="3 8" id="KW-0028">Amino-acid biosynthesis</keyword>
<evidence type="ECO:0000256" key="3">
    <source>
        <dbReference type="ARBA" id="ARBA00022605"/>
    </source>
</evidence>
<comment type="function">
    <text evidence="8">The alpha subunit is responsible for the aldol cleavage of indoleglycerol phosphate to indole and glyceraldehyde 3-phosphate.</text>
</comment>
<dbReference type="InterPro" id="IPR018204">
    <property type="entry name" value="Trp_synthase_alpha_AS"/>
</dbReference>
<dbReference type="InterPro" id="IPR011060">
    <property type="entry name" value="RibuloseP-bd_barrel"/>
</dbReference>
<comment type="caution">
    <text evidence="10">The sequence shown here is derived from an EMBL/GenBank/DDBJ whole genome shotgun (WGS) entry which is preliminary data.</text>
</comment>
<reference evidence="11" key="1">
    <citation type="journal article" date="2019" name="Int. J. Syst. Evol. Microbiol.">
        <title>The Global Catalogue of Microorganisms (GCM) 10K type strain sequencing project: providing services to taxonomists for standard genome sequencing and annotation.</title>
        <authorList>
            <consortium name="The Broad Institute Genomics Platform"/>
            <consortium name="The Broad Institute Genome Sequencing Center for Infectious Disease"/>
            <person name="Wu L."/>
            <person name="Ma J."/>
        </authorList>
    </citation>
    <scope>NUCLEOTIDE SEQUENCE [LARGE SCALE GENOMIC DNA]</scope>
    <source>
        <strain evidence="11">CGMCC 1.16305</strain>
    </source>
</reference>
<evidence type="ECO:0000256" key="6">
    <source>
        <dbReference type="ARBA" id="ARBA00023239"/>
    </source>
</evidence>
<comment type="subunit">
    <text evidence="2 8">Tetramer of two alpha and two beta chains.</text>
</comment>
<evidence type="ECO:0000256" key="7">
    <source>
        <dbReference type="ARBA" id="ARBA00049047"/>
    </source>
</evidence>
<name>A0ABW2PV45_9BACL</name>
<dbReference type="NCBIfam" id="TIGR00262">
    <property type="entry name" value="trpA"/>
    <property type="match status" value="1"/>
</dbReference>
<dbReference type="SUPFAM" id="SSF51366">
    <property type="entry name" value="Ribulose-phoshate binding barrel"/>
    <property type="match status" value="1"/>
</dbReference>
<evidence type="ECO:0000313" key="11">
    <source>
        <dbReference type="Proteomes" id="UP001596505"/>
    </source>
</evidence>
<evidence type="ECO:0000256" key="8">
    <source>
        <dbReference type="HAMAP-Rule" id="MF_00131"/>
    </source>
</evidence>
<dbReference type="PANTHER" id="PTHR43406">
    <property type="entry name" value="TRYPTOPHAN SYNTHASE, ALPHA CHAIN"/>
    <property type="match status" value="1"/>
</dbReference>
<evidence type="ECO:0000256" key="5">
    <source>
        <dbReference type="ARBA" id="ARBA00023141"/>
    </source>
</evidence>
<dbReference type="HAMAP" id="MF_00131">
    <property type="entry name" value="Trp_synth_alpha"/>
    <property type="match status" value="1"/>
</dbReference>
<keyword evidence="5 8" id="KW-0057">Aromatic amino acid biosynthesis</keyword>
<evidence type="ECO:0000256" key="2">
    <source>
        <dbReference type="ARBA" id="ARBA00011270"/>
    </source>
</evidence>
<comment type="catalytic activity">
    <reaction evidence="7 8">
        <text>(1S,2R)-1-C-(indol-3-yl)glycerol 3-phosphate + L-serine = D-glyceraldehyde 3-phosphate + L-tryptophan + H2O</text>
        <dbReference type="Rhea" id="RHEA:10532"/>
        <dbReference type="ChEBI" id="CHEBI:15377"/>
        <dbReference type="ChEBI" id="CHEBI:33384"/>
        <dbReference type="ChEBI" id="CHEBI:57912"/>
        <dbReference type="ChEBI" id="CHEBI:58866"/>
        <dbReference type="ChEBI" id="CHEBI:59776"/>
        <dbReference type="EC" id="4.2.1.20"/>
    </reaction>
</comment>
<dbReference type="Proteomes" id="UP001596505">
    <property type="component" value="Unassembled WGS sequence"/>
</dbReference>
<evidence type="ECO:0000256" key="9">
    <source>
        <dbReference type="RuleBase" id="RU003662"/>
    </source>
</evidence>
<dbReference type="GO" id="GO:0004834">
    <property type="term" value="F:tryptophan synthase activity"/>
    <property type="evidence" value="ECO:0007669"/>
    <property type="project" value="UniProtKB-EC"/>
</dbReference>
<dbReference type="RefSeq" id="WP_380962710.1">
    <property type="nucleotide sequence ID" value="NZ_JBHTCO010000001.1"/>
</dbReference>
<dbReference type="CDD" id="cd04724">
    <property type="entry name" value="Tryptophan_synthase_alpha"/>
    <property type="match status" value="1"/>
</dbReference>
<comment type="pathway">
    <text evidence="1 8">Amino-acid biosynthesis; L-tryptophan biosynthesis; L-tryptophan from chorismate: step 5/5.</text>
</comment>
<dbReference type="InterPro" id="IPR002028">
    <property type="entry name" value="Trp_synthase_suA"/>
</dbReference>
<keyword evidence="11" id="KW-1185">Reference proteome</keyword>
<keyword evidence="4 8" id="KW-0822">Tryptophan biosynthesis</keyword>
<feature type="active site" description="Proton acceptor" evidence="8">
    <location>
        <position position="46"/>
    </location>
</feature>
<sequence length="282" mass="31706">MSRFNRYISKNNKMMFIPYITAGDPNTKTTVDLALKLESMGAHAIELGIPYSDPLADGPVIQKASIRALKHGMTLEKAISMVPIMRERGLKIPVIIFTYYNLLLQLGEERFFELAKIYDVDGVLVPDLPFEESHSLREMGKNHRIPLISLVAPTTSVKRLSKIGEESEGFLYCVSSLGVTGVREEFHPDVYRFLQTVNSVCDLPIAVGFGVSSYRQVEMLEPYCDGFIVGSAIMREVEKRIDQLNDGTKRQTALEDIKRVLSCKLFGNYDASNQLEGETQRT</sequence>
<dbReference type="InterPro" id="IPR013785">
    <property type="entry name" value="Aldolase_TIM"/>
</dbReference>
<proteinExistence type="inferred from homology"/>
<dbReference type="Gene3D" id="3.20.20.70">
    <property type="entry name" value="Aldolase class I"/>
    <property type="match status" value="1"/>
</dbReference>
<evidence type="ECO:0000256" key="4">
    <source>
        <dbReference type="ARBA" id="ARBA00022822"/>
    </source>
</evidence>
<accession>A0ABW2PV45</accession>